<proteinExistence type="predicted"/>
<sequence>MRQSIPTPDSRFPTPDSRLMNPLCQTNDYSGSHSNEVNRIVSLFPVPCSLFPIPNSQNSYGCGDEVLPLLTYPLADVVPQLPAHLVV</sequence>
<dbReference type="EMBL" id="CP017708">
    <property type="protein sequence ID" value="WAN70275.1"/>
    <property type="molecule type" value="Genomic_DNA"/>
</dbReference>
<gene>
    <name evidence="1" type="ORF">BJP36_40820</name>
</gene>
<organism evidence="1">
    <name type="scientific">Moorena producens (strain JHB)</name>
    <dbReference type="NCBI Taxonomy" id="1454205"/>
    <lineage>
        <taxon>Bacteria</taxon>
        <taxon>Bacillati</taxon>
        <taxon>Cyanobacteriota</taxon>
        <taxon>Cyanophyceae</taxon>
        <taxon>Coleofasciculales</taxon>
        <taxon>Coleofasciculaceae</taxon>
        <taxon>Moorena</taxon>
    </lineage>
</organism>
<protein>
    <submittedName>
        <fullName evidence="1">Uncharacterized protein</fullName>
    </submittedName>
</protein>
<reference evidence="1" key="2">
    <citation type="submission" date="2022-10" db="EMBL/GenBank/DDBJ databases">
        <authorList>
            <person name="Ngo T.-E."/>
        </authorList>
    </citation>
    <scope>NUCLEOTIDE SEQUENCE</scope>
    <source>
        <strain evidence="1">JHB</strain>
    </source>
</reference>
<dbReference type="Proteomes" id="UP000176944">
    <property type="component" value="Chromosome"/>
</dbReference>
<reference evidence="1" key="1">
    <citation type="journal article" date="2017" name="Proc. Natl. Acad. Sci. U.S.A.">
        <title>Comparative genomics uncovers the prolific and distinctive metabolic potential of the cyanobacterial genus Moorea.</title>
        <authorList>
            <person name="Leao T."/>
            <person name="Castelao G."/>
            <person name="Korobeynikov A."/>
            <person name="Monroe E.A."/>
            <person name="Podell S."/>
            <person name="Glukhov E."/>
            <person name="Allen E.E."/>
            <person name="Gerwick W.H."/>
            <person name="Gerwick L."/>
        </authorList>
    </citation>
    <scope>NUCLEOTIDE SEQUENCE</scope>
    <source>
        <strain evidence="1">JHB</strain>
    </source>
</reference>
<dbReference type="AlphaFoldDB" id="A0A9Q9SVA9"/>
<evidence type="ECO:0000313" key="1">
    <source>
        <dbReference type="EMBL" id="WAN70275.1"/>
    </source>
</evidence>
<accession>A0A9Q9SVA9</accession>
<name>A0A9Q9SVA9_MOOP1</name>